<dbReference type="GO" id="GO:0005856">
    <property type="term" value="C:cytoskeleton"/>
    <property type="evidence" value="ECO:0007669"/>
    <property type="project" value="TreeGrafter"/>
</dbReference>
<evidence type="ECO:0000256" key="5">
    <source>
        <dbReference type="ARBA" id="ARBA00022741"/>
    </source>
</evidence>
<comment type="catalytic activity">
    <reaction evidence="8">
        <text>L-seryl-[protein] + ATP = O-phospho-L-seryl-[protein] + ADP + H(+)</text>
        <dbReference type="Rhea" id="RHEA:17989"/>
        <dbReference type="Rhea" id="RHEA-COMP:9863"/>
        <dbReference type="Rhea" id="RHEA-COMP:11604"/>
        <dbReference type="ChEBI" id="CHEBI:15378"/>
        <dbReference type="ChEBI" id="CHEBI:29999"/>
        <dbReference type="ChEBI" id="CHEBI:30616"/>
        <dbReference type="ChEBI" id="CHEBI:83421"/>
        <dbReference type="ChEBI" id="CHEBI:456216"/>
        <dbReference type="EC" id="2.7.12.1"/>
    </reaction>
</comment>
<dbReference type="GO" id="GO:0008289">
    <property type="term" value="F:lipid binding"/>
    <property type="evidence" value="ECO:0007669"/>
    <property type="project" value="InterPro"/>
</dbReference>
<keyword evidence="4" id="KW-0808">Transferase</keyword>
<sequence>MASGAGTDVAGPSAEASMEVDPYLKAGRAAAEQMIRVAASMAHISPFNYETQQPATGWKFAKLNRGVLIYKRTMPGSASHAFLGKGVVGVPPESVYHTLKSLDVVVKLSEDEHHCCQIVHAFHVTSRCLMKHARDFACVMYNGVTNSNRCFVSATTGAVHPLCPHMDGVVRGHVKASSWFVEPYGEADSMVTFFSHVEFGGRLPTSVVNLVSIGQPMCIYQLGLLMLERKKLTALLQPPRPPLEALALCKPYLTPHEQSEILGYDLVYFAGPYARKRGPTASSLKTAKRVGLDELSVGLLTTSAALGDDAFLDSFDTPDGEYALSVHDHIAFRYEVLGMLSCGVTSQVVKVFDHKTHTTCGIKIIKNKRVFRHIALSEIGHLNAVARGREALTDDTFDVAAALAAAPHPPDAAPADTDIARAVLAVGADSIGGLIRHFEFRGHLCMVFELMSSNLLNVVKVNRYSRNLTMLALQDMAIQVTSALALLHALQIVHCDLKPENILVRNPAATDVKLAGMRNTQMYIQTRYYRAPEIVLGSTFTTAIDVWSLGCVLAEVYTGRPLFPARHESELLLLIRDILGDPPQSVLRAATRRELLVMGVSADDPQLQLRDMRSFAPGRRHRPWLPRPLFVDFLSACLAWDPADRWPALALLSHPWLAPRFRDRFAPHLAPPSVASASAAGDAAGPSATILSPDSAAPPPSSRPISSVTAGSSSTAVSSSMVPLQSTLADVPPSSEHVQELLFRKEDYFTV</sequence>
<evidence type="ECO:0000256" key="4">
    <source>
        <dbReference type="ARBA" id="ARBA00022679"/>
    </source>
</evidence>
<dbReference type="CDD" id="cd00177">
    <property type="entry name" value="START"/>
    <property type="match status" value="1"/>
</dbReference>
<keyword evidence="6 14" id="KW-0418">Kinase</keyword>
<dbReference type="Gene3D" id="3.30.530.20">
    <property type="match status" value="1"/>
</dbReference>
<feature type="compositionally biased region" description="Low complexity" evidence="11">
    <location>
        <begin position="703"/>
        <end position="712"/>
    </location>
</feature>
<evidence type="ECO:0000313" key="14">
    <source>
        <dbReference type="EMBL" id="KNC55627.1"/>
    </source>
</evidence>
<comment type="catalytic activity">
    <reaction evidence="9">
        <text>L-threonyl-[protein] + ATP = O-phospho-L-threonyl-[protein] + ADP + H(+)</text>
        <dbReference type="Rhea" id="RHEA:46608"/>
        <dbReference type="Rhea" id="RHEA-COMP:11060"/>
        <dbReference type="Rhea" id="RHEA-COMP:11605"/>
        <dbReference type="ChEBI" id="CHEBI:15378"/>
        <dbReference type="ChEBI" id="CHEBI:30013"/>
        <dbReference type="ChEBI" id="CHEBI:30616"/>
        <dbReference type="ChEBI" id="CHEBI:61977"/>
        <dbReference type="ChEBI" id="CHEBI:456216"/>
        <dbReference type="EC" id="2.7.12.1"/>
    </reaction>
</comment>
<evidence type="ECO:0000256" key="1">
    <source>
        <dbReference type="ARBA" id="ARBA00008867"/>
    </source>
</evidence>
<name>A0A0L0DTV1_THETB</name>
<proteinExistence type="inferred from homology"/>
<dbReference type="InterPro" id="IPR023393">
    <property type="entry name" value="START-like_dom_sf"/>
</dbReference>
<keyword evidence="15" id="KW-1185">Reference proteome</keyword>
<evidence type="ECO:0000256" key="11">
    <source>
        <dbReference type="SAM" id="MobiDB-lite"/>
    </source>
</evidence>
<dbReference type="Gene3D" id="1.10.510.10">
    <property type="entry name" value="Transferase(Phosphotransferase) domain 1"/>
    <property type="match status" value="1"/>
</dbReference>
<dbReference type="GO" id="GO:0005524">
    <property type="term" value="F:ATP binding"/>
    <property type="evidence" value="ECO:0007669"/>
    <property type="project" value="UniProtKB-KW"/>
</dbReference>
<dbReference type="Pfam" id="PF00069">
    <property type="entry name" value="Pkinase"/>
    <property type="match status" value="1"/>
</dbReference>
<dbReference type="eggNOG" id="KOG0667">
    <property type="taxonomic scope" value="Eukaryota"/>
</dbReference>
<evidence type="ECO:0000259" key="13">
    <source>
        <dbReference type="PROSITE" id="PS50848"/>
    </source>
</evidence>
<comment type="catalytic activity">
    <reaction evidence="10">
        <text>L-tyrosyl-[protein] + ATP = O-phospho-L-tyrosyl-[protein] + ADP + H(+)</text>
        <dbReference type="Rhea" id="RHEA:10596"/>
        <dbReference type="Rhea" id="RHEA-COMP:10136"/>
        <dbReference type="Rhea" id="RHEA-COMP:20101"/>
        <dbReference type="ChEBI" id="CHEBI:15378"/>
        <dbReference type="ChEBI" id="CHEBI:30616"/>
        <dbReference type="ChEBI" id="CHEBI:46858"/>
        <dbReference type="ChEBI" id="CHEBI:61978"/>
        <dbReference type="ChEBI" id="CHEBI:456216"/>
        <dbReference type="EC" id="2.7.12.1"/>
    </reaction>
</comment>
<feature type="region of interest" description="Disordered" evidence="11">
    <location>
        <begin position="675"/>
        <end position="712"/>
    </location>
</feature>
<dbReference type="EC" id="2.7.12.1" evidence="2"/>
<organism evidence="14 15">
    <name type="scientific">Thecamonas trahens ATCC 50062</name>
    <dbReference type="NCBI Taxonomy" id="461836"/>
    <lineage>
        <taxon>Eukaryota</taxon>
        <taxon>Apusozoa</taxon>
        <taxon>Apusomonadida</taxon>
        <taxon>Apusomonadidae</taxon>
        <taxon>Thecamonas</taxon>
    </lineage>
</organism>
<evidence type="ECO:0000256" key="8">
    <source>
        <dbReference type="ARBA" id="ARBA00049003"/>
    </source>
</evidence>
<feature type="compositionally biased region" description="Low complexity" evidence="11">
    <location>
        <begin position="675"/>
        <end position="695"/>
    </location>
</feature>
<gene>
    <name evidence="14" type="ORF">AMSG_01896</name>
</gene>
<dbReference type="InterPro" id="IPR000719">
    <property type="entry name" value="Prot_kinase_dom"/>
</dbReference>
<protein>
    <recommendedName>
        <fullName evidence="2">dual-specificity kinase</fullName>
        <ecNumber evidence="2">2.7.12.1</ecNumber>
    </recommendedName>
</protein>
<dbReference type="PANTHER" id="PTHR24058:SF22">
    <property type="entry name" value="DUAL SPECIFICITY TYROSINE-PHOSPHORYLATION-REGULATED KINASE 4"/>
    <property type="match status" value="1"/>
</dbReference>
<dbReference type="InterPro" id="IPR042521">
    <property type="entry name" value="DYRK"/>
</dbReference>
<dbReference type="InterPro" id="IPR002913">
    <property type="entry name" value="START_lipid-bd_dom"/>
</dbReference>
<dbReference type="PROSITE" id="PS00108">
    <property type="entry name" value="PROTEIN_KINASE_ST"/>
    <property type="match status" value="1"/>
</dbReference>
<comment type="similarity">
    <text evidence="1">Belongs to the protein kinase superfamily. CMGC Ser/Thr protein kinase family. MNB/DYRK subfamily.</text>
</comment>
<dbReference type="Pfam" id="PF01852">
    <property type="entry name" value="START"/>
    <property type="match status" value="1"/>
</dbReference>
<evidence type="ECO:0000256" key="2">
    <source>
        <dbReference type="ARBA" id="ARBA00013203"/>
    </source>
</evidence>
<dbReference type="PANTHER" id="PTHR24058">
    <property type="entry name" value="DUAL SPECIFICITY PROTEIN KINASE"/>
    <property type="match status" value="1"/>
</dbReference>
<feature type="domain" description="START" evidence="13">
    <location>
        <begin position="134"/>
        <end position="209"/>
    </location>
</feature>
<dbReference type="EMBL" id="GL349439">
    <property type="protein sequence ID" value="KNC55627.1"/>
    <property type="molecule type" value="Genomic_DNA"/>
</dbReference>
<keyword evidence="5" id="KW-0547">Nucleotide-binding</keyword>
<dbReference type="InterPro" id="IPR011009">
    <property type="entry name" value="Kinase-like_dom_sf"/>
</dbReference>
<dbReference type="SMART" id="SM00220">
    <property type="entry name" value="S_TKc"/>
    <property type="match status" value="1"/>
</dbReference>
<dbReference type="GO" id="GO:0005737">
    <property type="term" value="C:cytoplasm"/>
    <property type="evidence" value="ECO:0007669"/>
    <property type="project" value="TreeGrafter"/>
</dbReference>
<dbReference type="Proteomes" id="UP000054408">
    <property type="component" value="Unassembled WGS sequence"/>
</dbReference>
<evidence type="ECO:0000313" key="15">
    <source>
        <dbReference type="Proteomes" id="UP000054408"/>
    </source>
</evidence>
<accession>A0A0L0DTV1</accession>
<evidence type="ECO:0000256" key="3">
    <source>
        <dbReference type="ARBA" id="ARBA00022527"/>
    </source>
</evidence>
<evidence type="ECO:0000256" key="6">
    <source>
        <dbReference type="ARBA" id="ARBA00022777"/>
    </source>
</evidence>
<dbReference type="Gene3D" id="3.30.200.20">
    <property type="entry name" value="Phosphorylase Kinase, domain 1"/>
    <property type="match status" value="1"/>
</dbReference>
<dbReference type="SUPFAM" id="SSF55961">
    <property type="entry name" value="Bet v1-like"/>
    <property type="match status" value="1"/>
</dbReference>
<dbReference type="Gene3D" id="3.30.10.30">
    <property type="entry name" value="DYRK"/>
    <property type="match status" value="1"/>
</dbReference>
<dbReference type="SUPFAM" id="SSF56112">
    <property type="entry name" value="Protein kinase-like (PK-like)"/>
    <property type="match status" value="1"/>
</dbReference>
<dbReference type="OrthoDB" id="9332038at2759"/>
<evidence type="ECO:0000256" key="10">
    <source>
        <dbReference type="ARBA" id="ARBA00051680"/>
    </source>
</evidence>
<dbReference type="AlphaFoldDB" id="A0A0L0DTV1"/>
<dbReference type="RefSeq" id="XP_013761399.1">
    <property type="nucleotide sequence ID" value="XM_013905945.1"/>
</dbReference>
<dbReference type="GO" id="GO:0004712">
    <property type="term" value="F:protein serine/threonine/tyrosine kinase activity"/>
    <property type="evidence" value="ECO:0007669"/>
    <property type="project" value="UniProtKB-EC"/>
</dbReference>
<dbReference type="STRING" id="461836.A0A0L0DTV1"/>
<feature type="domain" description="Protein kinase" evidence="12">
    <location>
        <begin position="334"/>
        <end position="657"/>
    </location>
</feature>
<evidence type="ECO:0000256" key="7">
    <source>
        <dbReference type="ARBA" id="ARBA00022840"/>
    </source>
</evidence>
<reference evidence="14 15" key="1">
    <citation type="submission" date="2010-05" db="EMBL/GenBank/DDBJ databases">
        <title>The Genome Sequence of Thecamonas trahens ATCC 50062.</title>
        <authorList>
            <consortium name="The Broad Institute Genome Sequencing Platform"/>
            <person name="Russ C."/>
            <person name="Cuomo C."/>
            <person name="Shea T."/>
            <person name="Young S.K."/>
            <person name="Zeng Q."/>
            <person name="Koehrsen M."/>
            <person name="Haas B."/>
            <person name="Borodovsky M."/>
            <person name="Guigo R."/>
            <person name="Alvarado L."/>
            <person name="Berlin A."/>
            <person name="Bochicchio J."/>
            <person name="Borenstein D."/>
            <person name="Chapman S."/>
            <person name="Chen Z."/>
            <person name="Freedman E."/>
            <person name="Gellesch M."/>
            <person name="Goldberg J."/>
            <person name="Griggs A."/>
            <person name="Gujja S."/>
            <person name="Heilman E."/>
            <person name="Heiman D."/>
            <person name="Hepburn T."/>
            <person name="Howarth C."/>
            <person name="Jen D."/>
            <person name="Larson L."/>
            <person name="Mehta T."/>
            <person name="Park D."/>
            <person name="Pearson M."/>
            <person name="Roberts A."/>
            <person name="Saif S."/>
            <person name="Shenoy N."/>
            <person name="Sisk P."/>
            <person name="Stolte C."/>
            <person name="Sykes S."/>
            <person name="Thomson T."/>
            <person name="Walk T."/>
            <person name="White J."/>
            <person name="Yandava C."/>
            <person name="Burger G."/>
            <person name="Gray M.W."/>
            <person name="Holland P.W.H."/>
            <person name="King N."/>
            <person name="Lang F.B.F."/>
            <person name="Roger A.J."/>
            <person name="Ruiz-Trillo I."/>
            <person name="Lander E."/>
            <person name="Nusbaum C."/>
        </authorList>
    </citation>
    <scope>NUCLEOTIDE SEQUENCE [LARGE SCALE GENOMIC DNA]</scope>
    <source>
        <strain evidence="14 15">ATCC 50062</strain>
    </source>
</reference>
<keyword evidence="7" id="KW-0067">ATP-binding</keyword>
<dbReference type="PROSITE" id="PS50848">
    <property type="entry name" value="START"/>
    <property type="match status" value="1"/>
</dbReference>
<evidence type="ECO:0000256" key="9">
    <source>
        <dbReference type="ARBA" id="ARBA00049308"/>
    </source>
</evidence>
<dbReference type="PROSITE" id="PS50011">
    <property type="entry name" value="PROTEIN_KINASE_DOM"/>
    <property type="match status" value="1"/>
</dbReference>
<evidence type="ECO:0000259" key="12">
    <source>
        <dbReference type="PROSITE" id="PS50011"/>
    </source>
</evidence>
<keyword evidence="3" id="KW-0723">Serine/threonine-protein kinase</keyword>
<dbReference type="GeneID" id="25561616"/>
<dbReference type="InterPro" id="IPR050494">
    <property type="entry name" value="Ser_Thr_dual-spec_kinase"/>
</dbReference>
<dbReference type="GO" id="GO:0004674">
    <property type="term" value="F:protein serine/threonine kinase activity"/>
    <property type="evidence" value="ECO:0007669"/>
    <property type="project" value="UniProtKB-KW"/>
</dbReference>
<dbReference type="InterPro" id="IPR008271">
    <property type="entry name" value="Ser/Thr_kinase_AS"/>
</dbReference>